<protein>
    <submittedName>
        <fullName evidence="2">GCN5 family acetyltransferase</fullName>
    </submittedName>
</protein>
<feature type="domain" description="N-acetyltransferase" evidence="1">
    <location>
        <begin position="24"/>
        <end position="181"/>
    </location>
</feature>
<sequence>MARMDLRFAGYLPHPAERDAPVTAVVAEATGDDVPMLALLQTRTRGGSAGEWADRIHRALCSERSLVITAKVSGEAVGYANAAFLPEHVEDGAPAGYYLTGVTVAPDWRRRGIARLLTRRRMDWIWERDSAVWCFISAKNRASLDLHRELGFDQVTVGASFQGIEFAGGEGWLLRAHPPQP</sequence>
<dbReference type="CDD" id="cd04301">
    <property type="entry name" value="NAT_SF"/>
    <property type="match status" value="1"/>
</dbReference>
<dbReference type="PANTHER" id="PTHR43072">
    <property type="entry name" value="N-ACETYLTRANSFERASE"/>
    <property type="match status" value="1"/>
</dbReference>
<dbReference type="PANTHER" id="PTHR43072:SF60">
    <property type="entry name" value="L-2,4-DIAMINOBUTYRIC ACID ACETYLTRANSFERASE"/>
    <property type="match status" value="1"/>
</dbReference>
<accession>A0A101PRB5</accession>
<comment type="caution">
    <text evidence="2">The sequence shown here is derived from an EMBL/GenBank/DDBJ whole genome shotgun (WGS) entry which is preliminary data.</text>
</comment>
<dbReference type="AlphaFoldDB" id="A0A101PRB5"/>
<dbReference type="EMBL" id="LMWP01000060">
    <property type="protein sequence ID" value="KUN16236.1"/>
    <property type="molecule type" value="Genomic_DNA"/>
</dbReference>
<dbReference type="InterPro" id="IPR000182">
    <property type="entry name" value="GNAT_dom"/>
</dbReference>
<dbReference type="PROSITE" id="PS51186">
    <property type="entry name" value="GNAT"/>
    <property type="match status" value="1"/>
</dbReference>
<dbReference type="Proteomes" id="UP000053398">
    <property type="component" value="Unassembled WGS sequence"/>
</dbReference>
<dbReference type="InterPro" id="IPR016181">
    <property type="entry name" value="Acyl_CoA_acyltransferase"/>
</dbReference>
<dbReference type="SUPFAM" id="SSF55729">
    <property type="entry name" value="Acyl-CoA N-acyltransferases (Nat)"/>
    <property type="match status" value="1"/>
</dbReference>
<evidence type="ECO:0000313" key="2">
    <source>
        <dbReference type="EMBL" id="KUN16236.1"/>
    </source>
</evidence>
<dbReference type="Pfam" id="PF00583">
    <property type="entry name" value="Acetyltransf_1"/>
    <property type="match status" value="1"/>
</dbReference>
<keyword evidence="3" id="KW-1185">Reference proteome</keyword>
<gene>
    <name evidence="2" type="ORF">AQJ11_40440</name>
</gene>
<evidence type="ECO:0000259" key="1">
    <source>
        <dbReference type="PROSITE" id="PS51186"/>
    </source>
</evidence>
<evidence type="ECO:0000313" key="3">
    <source>
        <dbReference type="Proteomes" id="UP000053398"/>
    </source>
</evidence>
<keyword evidence="2" id="KW-0808">Transferase</keyword>
<reference evidence="2 3" key="1">
    <citation type="submission" date="2015-10" db="EMBL/GenBank/DDBJ databases">
        <title>Draft genome sequence of Streptomyces corchorusii DSM 40340, type strain for the species Streptomyces corchorusii.</title>
        <authorList>
            <person name="Ruckert C."/>
            <person name="Winkler A."/>
            <person name="Kalinowski J."/>
            <person name="Kampfer P."/>
            <person name="Glaeser S."/>
        </authorList>
    </citation>
    <scope>NUCLEOTIDE SEQUENCE [LARGE SCALE GENOMIC DNA]</scope>
    <source>
        <strain evidence="2 3">DSM 40340</strain>
    </source>
</reference>
<dbReference type="GO" id="GO:0016747">
    <property type="term" value="F:acyltransferase activity, transferring groups other than amino-acyl groups"/>
    <property type="evidence" value="ECO:0007669"/>
    <property type="project" value="InterPro"/>
</dbReference>
<name>A0A101PRB5_STRCK</name>
<organism evidence="2 3">
    <name type="scientific">Streptomyces corchorusii</name>
    <name type="common">Streptomyces chibaensis</name>
    <dbReference type="NCBI Taxonomy" id="1903"/>
    <lineage>
        <taxon>Bacteria</taxon>
        <taxon>Bacillati</taxon>
        <taxon>Actinomycetota</taxon>
        <taxon>Actinomycetes</taxon>
        <taxon>Kitasatosporales</taxon>
        <taxon>Streptomycetaceae</taxon>
        <taxon>Streptomyces</taxon>
    </lineage>
</organism>
<proteinExistence type="predicted"/>
<dbReference type="Gene3D" id="3.40.630.30">
    <property type="match status" value="1"/>
</dbReference>
<dbReference type="RefSeq" id="WP_059266733.1">
    <property type="nucleotide sequence ID" value="NZ_KQ948374.1"/>
</dbReference>